<dbReference type="EMBL" id="CP092418">
    <property type="protein sequence ID" value="USD19811.1"/>
    <property type="molecule type" value="Genomic_DNA"/>
</dbReference>
<dbReference type="RefSeq" id="WP_252081905.1">
    <property type="nucleotide sequence ID" value="NZ_CP092418.1"/>
</dbReference>
<evidence type="ECO:0000313" key="1">
    <source>
        <dbReference type="EMBL" id="USD19811.1"/>
    </source>
</evidence>
<dbReference type="Proteomes" id="UP001055658">
    <property type="component" value="Chromosome"/>
</dbReference>
<protein>
    <submittedName>
        <fullName evidence="1">Uncharacterized protein</fullName>
    </submittedName>
</protein>
<accession>A0ABY4V6A9</accession>
<proteinExistence type="predicted"/>
<sequence length="74" mass="8792">MSRKTIERGEFFCAGCYQWKAPEEFPRNNSPLSRCGRASRCKSCRAAYRRAYRARQARQSKITALIQRRTHQFF</sequence>
<evidence type="ECO:0000313" key="2">
    <source>
        <dbReference type="Proteomes" id="UP001055658"/>
    </source>
</evidence>
<gene>
    <name evidence="1" type="ORF">MJO52_12040</name>
</gene>
<keyword evidence="2" id="KW-1185">Reference proteome</keyword>
<reference evidence="1" key="1">
    <citation type="submission" date="2022-02" db="EMBL/GenBank/DDBJ databases">
        <title>Coral-associated bacteria.</title>
        <authorList>
            <person name="Tang K."/>
            <person name="Wang X."/>
        </authorList>
    </citation>
    <scope>NUCLEOTIDE SEQUENCE</scope>
    <source>
        <strain evidence="1">SCSIO 43006</strain>
    </source>
</reference>
<organism evidence="1 2">
    <name type="scientific">Microbulbifer variabilis</name>
    <dbReference type="NCBI Taxonomy" id="266805"/>
    <lineage>
        <taxon>Bacteria</taxon>
        <taxon>Pseudomonadati</taxon>
        <taxon>Pseudomonadota</taxon>
        <taxon>Gammaproteobacteria</taxon>
        <taxon>Cellvibrionales</taxon>
        <taxon>Microbulbiferaceae</taxon>
        <taxon>Microbulbifer</taxon>
    </lineage>
</organism>
<name>A0ABY4V6A9_9GAMM</name>